<feature type="region of interest" description="Disordered" evidence="2">
    <location>
        <begin position="686"/>
        <end position="760"/>
    </location>
</feature>
<protein>
    <recommendedName>
        <fullName evidence="3">Fibronectin type-III domain-containing protein</fullName>
    </recommendedName>
</protein>
<evidence type="ECO:0000313" key="4">
    <source>
        <dbReference type="EMBL" id="KAK6480885.1"/>
    </source>
</evidence>
<comment type="caution">
    <text evidence="4">The sequence shown here is derived from an EMBL/GenBank/DDBJ whole genome shotgun (WGS) entry which is preliminary data.</text>
</comment>
<dbReference type="InterPro" id="IPR003961">
    <property type="entry name" value="FN3_dom"/>
</dbReference>
<dbReference type="SMART" id="SM00060">
    <property type="entry name" value="FN3"/>
    <property type="match status" value="3"/>
</dbReference>
<feature type="region of interest" description="Disordered" evidence="2">
    <location>
        <begin position="627"/>
        <end position="671"/>
    </location>
</feature>
<feature type="compositionally biased region" description="Low complexity" evidence="2">
    <location>
        <begin position="801"/>
        <end position="812"/>
    </location>
</feature>
<dbReference type="InterPro" id="IPR013783">
    <property type="entry name" value="Ig-like_fold"/>
</dbReference>
<dbReference type="InterPro" id="IPR050991">
    <property type="entry name" value="ECM_Regulatory_Proteins"/>
</dbReference>
<evidence type="ECO:0000259" key="3">
    <source>
        <dbReference type="PROSITE" id="PS50853"/>
    </source>
</evidence>
<gene>
    <name evidence="4" type="ORF">HHUSO_G16993</name>
</gene>
<keyword evidence="1" id="KW-0677">Repeat</keyword>
<reference evidence="4 5" key="1">
    <citation type="submission" date="2021-05" db="EMBL/GenBank/DDBJ databases">
        <authorList>
            <person name="Zahm M."/>
            <person name="Klopp C."/>
            <person name="Cabau C."/>
            <person name="Kuhl H."/>
            <person name="Suciu R."/>
            <person name="Ciorpac M."/>
            <person name="Holostenco D."/>
            <person name="Gessner J."/>
            <person name="Wuertz S."/>
            <person name="Hohne C."/>
            <person name="Stock M."/>
            <person name="Gislard M."/>
            <person name="Lluch J."/>
            <person name="Milhes M."/>
            <person name="Lampietro C."/>
            <person name="Lopez Roques C."/>
            <person name="Donnadieu C."/>
            <person name="Du K."/>
            <person name="Schartl M."/>
            <person name="Guiguen Y."/>
        </authorList>
    </citation>
    <scope>NUCLEOTIDE SEQUENCE [LARGE SCALE GENOMIC DNA]</scope>
    <source>
        <strain evidence="4">Hh-F2</strain>
        <tissue evidence="4">Blood</tissue>
    </source>
</reference>
<dbReference type="Gene3D" id="1.25.10.10">
    <property type="entry name" value="Leucine-rich Repeat Variant"/>
    <property type="match status" value="2"/>
</dbReference>
<dbReference type="CDD" id="cd00063">
    <property type="entry name" value="FN3"/>
    <property type="match status" value="2"/>
</dbReference>
<evidence type="ECO:0000256" key="1">
    <source>
        <dbReference type="ARBA" id="ARBA00022737"/>
    </source>
</evidence>
<feature type="compositionally biased region" description="Polar residues" evidence="2">
    <location>
        <begin position="726"/>
        <end position="742"/>
    </location>
</feature>
<evidence type="ECO:0000313" key="5">
    <source>
        <dbReference type="Proteomes" id="UP001369086"/>
    </source>
</evidence>
<dbReference type="PANTHER" id="PTHR46708:SF11">
    <property type="entry name" value="RECEPTOR-TYPE TYROSINE-PROTEIN PHOSPHATASE ETA-LIKE"/>
    <property type="match status" value="1"/>
</dbReference>
<dbReference type="Pfam" id="PF00041">
    <property type="entry name" value="fn3"/>
    <property type="match status" value="1"/>
</dbReference>
<accession>A0ABR0Z7R1</accession>
<dbReference type="InterPro" id="IPR016024">
    <property type="entry name" value="ARM-type_fold"/>
</dbReference>
<feature type="compositionally biased region" description="Low complexity" evidence="2">
    <location>
        <begin position="627"/>
        <end position="636"/>
    </location>
</feature>
<dbReference type="EMBL" id="JAHFZB010000015">
    <property type="protein sequence ID" value="KAK6480885.1"/>
    <property type="molecule type" value="Genomic_DNA"/>
</dbReference>
<feature type="domain" description="Fibronectin type-III" evidence="3">
    <location>
        <begin position="531"/>
        <end position="615"/>
    </location>
</feature>
<dbReference type="Proteomes" id="UP001369086">
    <property type="component" value="Unassembled WGS sequence"/>
</dbReference>
<dbReference type="PROSITE" id="PS50853">
    <property type="entry name" value="FN3"/>
    <property type="match status" value="3"/>
</dbReference>
<dbReference type="InterPro" id="IPR036116">
    <property type="entry name" value="FN3_sf"/>
</dbReference>
<dbReference type="SUPFAM" id="SSF48371">
    <property type="entry name" value="ARM repeat"/>
    <property type="match status" value="1"/>
</dbReference>
<name>A0ABR0Z7R1_HUSHU</name>
<feature type="domain" description="Fibronectin type-III" evidence="3">
    <location>
        <begin position="351"/>
        <end position="438"/>
    </location>
</feature>
<dbReference type="Gene3D" id="2.60.40.10">
    <property type="entry name" value="Immunoglobulins"/>
    <property type="match status" value="2"/>
</dbReference>
<dbReference type="PANTHER" id="PTHR46708">
    <property type="entry name" value="TENASCIN"/>
    <property type="match status" value="1"/>
</dbReference>
<feature type="compositionally biased region" description="Basic and acidic residues" evidence="2">
    <location>
        <begin position="824"/>
        <end position="846"/>
    </location>
</feature>
<feature type="region of interest" description="Disordered" evidence="2">
    <location>
        <begin position="791"/>
        <end position="853"/>
    </location>
</feature>
<dbReference type="SUPFAM" id="SSF49265">
    <property type="entry name" value="Fibronectin type III"/>
    <property type="match status" value="2"/>
</dbReference>
<sequence length="1026" mass="111004">MVLEWCGVLRGLLSQDPGQVMGVVEALVWELHQDKEGLIESMLRDPSSQDYMRALCRLLTSTETRLCSNAAYILGSIAESETGTQQLVSLGGAGDLLGTLTALLSWDDAEAVMNAAGTIGTLAESSEGRRWILGERGFVEMVDSVTALLDARSEWTVSNAALVLARLSMCESGCRRLLEHPSSSRIISKLIASLRGDEAGCGMNAAFALGRLCDTDSGLQRILSMAEAPGMVVSLGAMLAQPDTGGSKNACFALSCLATEVEGHAHVLQSPAFPQLLNSLYRLLQAEDQDSAWFAAMTVKVLASQPSGVLKLREHRKLEELLKSLVCSKTAGKELLDEVSFTLTKLQRLTKPLPPRTELLDSGSVLVSWETCTPGSGLEVTYSLFDGSCLLYSGLQSRFTLTEIPPGQAFLFRLCLSTPGGDTSPYSEAVRWAVQKEASLPGSPQDLRVIGCTQTQVKLSWAPPADPQGPLKGYQLFRGETPLDTTTELSCIVGGLSPSSLYEFGVCALGSTGRGAMALVEVRTADPGDHAPSKLAVTVLGRHEISVSWDIPEVPLGRLFNFELCINGRVVYLGTERSYTARRLAANTEYTCTVSVITSEGRCESRPVTKRTARDEYENTAKCLYSPARASQQQQPPLAPPAKELPDCSDRTKKPRGTGAPHKEPPRAPKAHLALSKGCCKVWDSDSTGGVGARHRRPSTRSQRKDGSESSAQSVEAVSKTIPTGRPQQSDQRGLSPLSSGTDPCARERGWGHGPNMRREPCTKVVLNAVSDYDVGEPLFSRVQPVEGVTPLPIRLPGKPPSSSSSSSSCSPAERPRGRAAVLLERRAKTESELLPRRGGRRREEQTQQEGAAACRGSWLLEDSLQGIQSLTAVYIPGKESPFQLKHFQRGEAHTQLLSTKERLLSSDLLLRMNCMMQESSQQRRHAQSLSLSAGGRGPQLTTNHRTSRPPLPRVPPGLSSLLQDKASLVKRMQTLSEVDRIQLDWTRHHRTPVRLPARLGQGGSFVLTPATDIEFGVGGHCPKPR</sequence>
<organism evidence="4 5">
    <name type="scientific">Huso huso</name>
    <name type="common">Beluga</name>
    <name type="synonym">Acipenser huso</name>
    <dbReference type="NCBI Taxonomy" id="61971"/>
    <lineage>
        <taxon>Eukaryota</taxon>
        <taxon>Metazoa</taxon>
        <taxon>Chordata</taxon>
        <taxon>Craniata</taxon>
        <taxon>Vertebrata</taxon>
        <taxon>Euteleostomi</taxon>
        <taxon>Actinopterygii</taxon>
        <taxon>Chondrostei</taxon>
        <taxon>Acipenseriformes</taxon>
        <taxon>Acipenseridae</taxon>
        <taxon>Huso</taxon>
    </lineage>
</organism>
<proteinExistence type="predicted"/>
<feature type="domain" description="Fibronectin type-III" evidence="3">
    <location>
        <begin position="443"/>
        <end position="528"/>
    </location>
</feature>
<feature type="compositionally biased region" description="Low complexity" evidence="2">
    <location>
        <begin position="709"/>
        <end position="719"/>
    </location>
</feature>
<feature type="region of interest" description="Disordered" evidence="2">
    <location>
        <begin position="920"/>
        <end position="959"/>
    </location>
</feature>
<feature type="compositionally biased region" description="Basic and acidic residues" evidence="2">
    <location>
        <begin position="745"/>
        <end position="760"/>
    </location>
</feature>
<keyword evidence="5" id="KW-1185">Reference proteome</keyword>
<dbReference type="InterPro" id="IPR011989">
    <property type="entry name" value="ARM-like"/>
</dbReference>
<evidence type="ECO:0000256" key="2">
    <source>
        <dbReference type="SAM" id="MobiDB-lite"/>
    </source>
</evidence>